<reference evidence="2 3" key="1">
    <citation type="submission" date="2021-12" db="EMBL/GenBank/DDBJ databases">
        <title>Mucilaginibacter roseus genome.</title>
        <authorList>
            <person name="Ferreira J.R."/>
            <person name="Newman J.D."/>
        </authorList>
    </citation>
    <scope>NUCLEOTIDE SEQUENCE [LARGE SCALE GENOMIC DNA]</scope>
    <source>
        <strain evidence="2 3">LMG 28454</strain>
    </source>
</reference>
<proteinExistence type="predicted"/>
<comment type="caution">
    <text evidence="2">The sequence shown here is derived from an EMBL/GenBank/DDBJ whole genome shotgun (WGS) entry which is preliminary data.</text>
</comment>
<dbReference type="RefSeq" id="WP_232174955.1">
    <property type="nucleotide sequence ID" value="NZ_JAJPWV010000001.1"/>
</dbReference>
<evidence type="ECO:0008006" key="4">
    <source>
        <dbReference type="Google" id="ProtNLM"/>
    </source>
</evidence>
<dbReference type="EMBL" id="JAJPWV010000001">
    <property type="protein sequence ID" value="MCD8739080.1"/>
    <property type="molecule type" value="Genomic_DNA"/>
</dbReference>
<keyword evidence="3" id="KW-1185">Reference proteome</keyword>
<feature type="signal peptide" evidence="1">
    <location>
        <begin position="1"/>
        <end position="37"/>
    </location>
</feature>
<gene>
    <name evidence="2" type="ORF">LT679_00575</name>
</gene>
<accession>A0ABS8TZ43</accession>
<keyword evidence="1" id="KW-0732">Signal</keyword>
<sequence length="227" mass="25954">MASVEQLFKQASVLRRRAKALLAFTLATVAMIPFAQAQTFAEWFSQKKTQKKYLLQQIAALQVYSGYLQKGYRIAKGGLGSIGGYVGDEFGLHSGYYRYLSSVSIPVKNDPQVNAILRWQQDILKQVKQLKDQGGLTNNEMKYVSKVSSALLSDCDAQLYDLQIILADEKTTMSDEERIRQIARLHRNMENNYRFIAGFRSQLQIYARSKQQEIREINTLTHLYASH</sequence>
<feature type="chain" id="PRO_5045719352" description="TerB family tellurite resistance protein" evidence="1">
    <location>
        <begin position="38"/>
        <end position="227"/>
    </location>
</feature>
<evidence type="ECO:0000256" key="1">
    <source>
        <dbReference type="SAM" id="SignalP"/>
    </source>
</evidence>
<protein>
    <recommendedName>
        <fullName evidence="4">TerB family tellurite resistance protein</fullName>
    </recommendedName>
</protein>
<evidence type="ECO:0000313" key="2">
    <source>
        <dbReference type="EMBL" id="MCD8739080.1"/>
    </source>
</evidence>
<evidence type="ECO:0000313" key="3">
    <source>
        <dbReference type="Proteomes" id="UP001199919"/>
    </source>
</evidence>
<name>A0ABS8TZ43_9SPHI</name>
<organism evidence="2 3">
    <name type="scientific">Mucilaginibacter roseus</name>
    <dbReference type="NCBI Taxonomy" id="1528868"/>
    <lineage>
        <taxon>Bacteria</taxon>
        <taxon>Pseudomonadati</taxon>
        <taxon>Bacteroidota</taxon>
        <taxon>Sphingobacteriia</taxon>
        <taxon>Sphingobacteriales</taxon>
        <taxon>Sphingobacteriaceae</taxon>
        <taxon>Mucilaginibacter</taxon>
    </lineage>
</organism>
<dbReference type="Proteomes" id="UP001199919">
    <property type="component" value="Unassembled WGS sequence"/>
</dbReference>